<dbReference type="Pfam" id="PF14256">
    <property type="entry name" value="YwiC"/>
    <property type="match status" value="1"/>
</dbReference>
<keyword evidence="4" id="KW-1185">Reference proteome</keyword>
<organism evidence="3 4">
    <name type="scientific">Cellulomonas chengniuliangii</name>
    <dbReference type="NCBI Taxonomy" id="2968084"/>
    <lineage>
        <taxon>Bacteria</taxon>
        <taxon>Bacillati</taxon>
        <taxon>Actinomycetota</taxon>
        <taxon>Actinomycetes</taxon>
        <taxon>Micrococcales</taxon>
        <taxon>Cellulomonadaceae</taxon>
        <taxon>Cellulomonas</taxon>
    </lineage>
</organism>
<feature type="transmembrane region" description="Helical" evidence="2">
    <location>
        <begin position="51"/>
        <end position="71"/>
    </location>
</feature>
<feature type="transmembrane region" description="Helical" evidence="2">
    <location>
        <begin position="107"/>
        <end position="123"/>
    </location>
</feature>
<feature type="transmembrane region" description="Helical" evidence="2">
    <location>
        <begin position="27"/>
        <end position="45"/>
    </location>
</feature>
<feature type="transmembrane region" description="Helical" evidence="2">
    <location>
        <begin position="246"/>
        <end position="265"/>
    </location>
</feature>
<keyword evidence="2" id="KW-0472">Membrane</keyword>
<feature type="transmembrane region" description="Helical" evidence="2">
    <location>
        <begin position="83"/>
        <end position="101"/>
    </location>
</feature>
<feature type="transmembrane region" description="Helical" evidence="2">
    <location>
        <begin position="208"/>
        <end position="234"/>
    </location>
</feature>
<name>A0ABY5L1M5_9CELL</name>
<sequence length="266" mass="28571">MPTTTPTRQTAPRPRRRRSPGWAPNQHGAWAMLVVPFAVGALHAGPSWRHVPLLAVWLVGYFAFFAAGLWLRSRLKARYLPPVRAYGIATAVLALVVLAVAGELARWVPVYLPLLAVSLWCSWRRADRSYLNDGVTLVAACLMTVVAAGVGSQAQRGDVWLPGSDLPEVWLLAGLLLAYFGGTVLYVKSLIRDRGNRAVHAASIGYHALVTVLAALAQPWLGAVFALLTVRAAVVPQLWPGLAARWIGLGEVVASLVLATGLLALV</sequence>
<evidence type="ECO:0000313" key="4">
    <source>
        <dbReference type="Proteomes" id="UP001316189"/>
    </source>
</evidence>
<keyword evidence="2" id="KW-1133">Transmembrane helix</keyword>
<evidence type="ECO:0000313" key="3">
    <source>
        <dbReference type="EMBL" id="UUI75427.1"/>
    </source>
</evidence>
<keyword evidence="2" id="KW-0812">Transmembrane</keyword>
<dbReference type="EMBL" id="CP101988">
    <property type="protein sequence ID" value="UUI75427.1"/>
    <property type="molecule type" value="Genomic_DNA"/>
</dbReference>
<feature type="region of interest" description="Disordered" evidence="1">
    <location>
        <begin position="1"/>
        <end position="23"/>
    </location>
</feature>
<feature type="transmembrane region" description="Helical" evidence="2">
    <location>
        <begin position="130"/>
        <end position="149"/>
    </location>
</feature>
<accession>A0ABY5L1M5</accession>
<dbReference type="RefSeq" id="WP_227568477.1">
    <property type="nucleotide sequence ID" value="NZ_CP101988.1"/>
</dbReference>
<protein>
    <submittedName>
        <fullName evidence="3">YwiC-like family protein</fullName>
    </submittedName>
</protein>
<gene>
    <name evidence="3" type="ORF">NP064_00400</name>
</gene>
<dbReference type="Proteomes" id="UP001316189">
    <property type="component" value="Chromosome"/>
</dbReference>
<proteinExistence type="predicted"/>
<feature type="transmembrane region" description="Helical" evidence="2">
    <location>
        <begin position="169"/>
        <end position="187"/>
    </location>
</feature>
<feature type="compositionally biased region" description="Low complexity" evidence="1">
    <location>
        <begin position="1"/>
        <end position="12"/>
    </location>
</feature>
<reference evidence="3 4" key="1">
    <citation type="submission" date="2022-07" db="EMBL/GenBank/DDBJ databases">
        <title>Novel species in genus cellulomonas.</title>
        <authorList>
            <person name="Ye L."/>
        </authorList>
    </citation>
    <scope>NUCLEOTIDE SEQUENCE [LARGE SCALE GENOMIC DNA]</scope>
    <source>
        <strain evidence="4">zg-Y338</strain>
    </source>
</reference>
<dbReference type="InterPro" id="IPR025576">
    <property type="entry name" value="YwiC"/>
</dbReference>
<evidence type="ECO:0000256" key="2">
    <source>
        <dbReference type="SAM" id="Phobius"/>
    </source>
</evidence>
<evidence type="ECO:0000256" key="1">
    <source>
        <dbReference type="SAM" id="MobiDB-lite"/>
    </source>
</evidence>